<feature type="binding site" evidence="12">
    <location>
        <position position="77"/>
    </location>
    <ligand>
        <name>Zn(2+)</name>
        <dbReference type="ChEBI" id="CHEBI:29105"/>
    </ligand>
</feature>
<dbReference type="InterPro" id="IPR020568">
    <property type="entry name" value="Ribosomal_Su5_D2-typ_SF"/>
</dbReference>
<dbReference type="GO" id="GO:0009245">
    <property type="term" value="P:lipid A biosynthetic process"/>
    <property type="evidence" value="ECO:0007669"/>
    <property type="project" value="UniProtKB-UniRule"/>
</dbReference>
<evidence type="ECO:0000256" key="2">
    <source>
        <dbReference type="ARBA" id="ARBA00002923"/>
    </source>
</evidence>
<keyword evidence="6 12" id="KW-0441">Lipid A biosynthesis</keyword>
<dbReference type="HAMAP" id="MF_00388">
    <property type="entry name" value="LpxC"/>
    <property type="match status" value="1"/>
</dbReference>
<dbReference type="SUPFAM" id="SSF54211">
    <property type="entry name" value="Ribosomal protein S5 domain 2-like"/>
    <property type="match status" value="2"/>
</dbReference>
<organism evidence="13 14">
    <name type="scientific">Candidatus Mailhella merdigallinarum</name>
    <dbReference type="NCBI Taxonomy" id="2838658"/>
    <lineage>
        <taxon>Bacteria</taxon>
        <taxon>Pseudomonadati</taxon>
        <taxon>Thermodesulfobacteriota</taxon>
        <taxon>Desulfovibrionia</taxon>
        <taxon>Desulfovibrionales</taxon>
        <taxon>Desulfovibrionaceae</taxon>
        <taxon>Mailhella</taxon>
    </lineage>
</organism>
<comment type="similarity">
    <text evidence="12">Belongs to the LpxC family.</text>
</comment>
<evidence type="ECO:0000256" key="9">
    <source>
        <dbReference type="ARBA" id="ARBA00022833"/>
    </source>
</evidence>
<comment type="pathway">
    <text evidence="3 12">Glycolipid biosynthesis; lipid IV(A) biosynthesis; lipid IV(A) from (3R)-3-hydroxytetradecanoyl-[acyl-carrier-protein] and UDP-N-acetyl-alpha-D-glucosamine: step 2/6.</text>
</comment>
<accession>A0A9D2KL53</accession>
<protein>
    <recommendedName>
        <fullName evidence="4 12">UDP-3-O-acyl-N-acetylglucosamine deacetylase</fullName>
        <shortName evidence="12">UDP-3-O-acyl-GlcNAc deacetylase</shortName>
        <ecNumber evidence="4 12">3.5.1.108</ecNumber>
    </recommendedName>
    <alternativeName>
        <fullName evidence="12">UDP-3-O-[R-3-hydroxymyristoyl]-N-acetylglucosamine deacetylase</fullName>
    </alternativeName>
</protein>
<dbReference type="InterPro" id="IPR011334">
    <property type="entry name" value="UDP-acyl_GlcNac_deAcase_C"/>
</dbReference>
<evidence type="ECO:0000256" key="7">
    <source>
        <dbReference type="ARBA" id="ARBA00022723"/>
    </source>
</evidence>
<evidence type="ECO:0000256" key="6">
    <source>
        <dbReference type="ARBA" id="ARBA00022556"/>
    </source>
</evidence>
<comment type="cofactor">
    <cofactor evidence="1 12">
        <name>Zn(2+)</name>
        <dbReference type="ChEBI" id="CHEBI:29105"/>
    </cofactor>
</comment>
<reference evidence="13" key="2">
    <citation type="submission" date="2021-04" db="EMBL/GenBank/DDBJ databases">
        <authorList>
            <person name="Gilroy R."/>
        </authorList>
    </citation>
    <scope>NUCLEOTIDE SEQUENCE</scope>
    <source>
        <strain evidence="13">CHK186-16707</strain>
    </source>
</reference>
<dbReference type="AlphaFoldDB" id="A0A9D2KL53"/>
<keyword evidence="7 12" id="KW-0479">Metal-binding</keyword>
<dbReference type="EMBL" id="DXAN01000011">
    <property type="protein sequence ID" value="HJA08386.1"/>
    <property type="molecule type" value="Genomic_DNA"/>
</dbReference>
<dbReference type="GO" id="GO:0046872">
    <property type="term" value="F:metal ion binding"/>
    <property type="evidence" value="ECO:0007669"/>
    <property type="project" value="UniProtKB-KW"/>
</dbReference>
<evidence type="ECO:0000313" key="14">
    <source>
        <dbReference type="Proteomes" id="UP000824225"/>
    </source>
</evidence>
<comment type="catalytic activity">
    <reaction evidence="11 12">
        <text>a UDP-3-O-[(3R)-3-hydroxyacyl]-N-acetyl-alpha-D-glucosamine + H2O = a UDP-3-O-[(3R)-3-hydroxyacyl]-alpha-D-glucosamine + acetate</text>
        <dbReference type="Rhea" id="RHEA:67816"/>
        <dbReference type="ChEBI" id="CHEBI:15377"/>
        <dbReference type="ChEBI" id="CHEBI:30089"/>
        <dbReference type="ChEBI" id="CHEBI:137740"/>
        <dbReference type="ChEBI" id="CHEBI:173225"/>
        <dbReference type="EC" id="3.5.1.108"/>
    </reaction>
</comment>
<dbReference type="Gene3D" id="3.30.230.20">
    <property type="entry name" value="lpxc deacetylase, domain 1"/>
    <property type="match status" value="1"/>
</dbReference>
<evidence type="ECO:0000256" key="11">
    <source>
        <dbReference type="ARBA" id="ARBA00024535"/>
    </source>
</evidence>
<keyword evidence="10 12" id="KW-0443">Lipid metabolism</keyword>
<evidence type="ECO:0000313" key="13">
    <source>
        <dbReference type="EMBL" id="HJA08386.1"/>
    </source>
</evidence>
<evidence type="ECO:0000256" key="1">
    <source>
        <dbReference type="ARBA" id="ARBA00001947"/>
    </source>
</evidence>
<evidence type="ECO:0000256" key="12">
    <source>
        <dbReference type="HAMAP-Rule" id="MF_00388"/>
    </source>
</evidence>
<dbReference type="InterPro" id="IPR015870">
    <property type="entry name" value="UDP-acyl_N-AcGlcN_deAcase_N"/>
</dbReference>
<evidence type="ECO:0000256" key="5">
    <source>
        <dbReference type="ARBA" id="ARBA00022516"/>
    </source>
</evidence>
<reference evidence="13" key="1">
    <citation type="journal article" date="2021" name="PeerJ">
        <title>Extensive microbial diversity within the chicken gut microbiome revealed by metagenomics and culture.</title>
        <authorList>
            <person name="Gilroy R."/>
            <person name="Ravi A."/>
            <person name="Getino M."/>
            <person name="Pursley I."/>
            <person name="Horton D.L."/>
            <person name="Alikhan N.F."/>
            <person name="Baker D."/>
            <person name="Gharbi K."/>
            <person name="Hall N."/>
            <person name="Watson M."/>
            <person name="Adriaenssens E.M."/>
            <person name="Foster-Nyarko E."/>
            <person name="Jarju S."/>
            <person name="Secka A."/>
            <person name="Antonio M."/>
            <person name="Oren A."/>
            <person name="Chaudhuri R.R."/>
            <person name="La Ragione R."/>
            <person name="Hildebrand F."/>
            <person name="Pallen M.J."/>
        </authorList>
    </citation>
    <scope>NUCLEOTIDE SEQUENCE</scope>
    <source>
        <strain evidence="13">CHK186-16707</strain>
    </source>
</reference>
<keyword evidence="9 12" id="KW-0862">Zinc</keyword>
<dbReference type="Gene3D" id="3.30.1700.10">
    <property type="entry name" value="lpxc deacetylase, domain 2"/>
    <property type="match status" value="1"/>
</dbReference>
<dbReference type="GO" id="GO:0103117">
    <property type="term" value="F:UDP-3-O-acyl-N-acetylglucosamine deacetylase activity"/>
    <property type="evidence" value="ECO:0007669"/>
    <property type="project" value="UniProtKB-UniRule"/>
</dbReference>
<evidence type="ECO:0000256" key="10">
    <source>
        <dbReference type="ARBA" id="ARBA00023098"/>
    </source>
</evidence>
<evidence type="ECO:0000256" key="4">
    <source>
        <dbReference type="ARBA" id="ARBA00012745"/>
    </source>
</evidence>
<dbReference type="PANTHER" id="PTHR33694:SF1">
    <property type="entry name" value="UDP-3-O-ACYL-N-ACETYLGLUCOSAMINE DEACETYLASE 1, MITOCHONDRIAL-RELATED"/>
    <property type="match status" value="1"/>
</dbReference>
<name>A0A9D2KL53_9BACT</name>
<dbReference type="EC" id="3.5.1.108" evidence="4 12"/>
<gene>
    <name evidence="12 13" type="primary">lpxC</name>
    <name evidence="13" type="ORF">H9962_04245</name>
</gene>
<feature type="binding site" evidence="12">
    <location>
        <position position="233"/>
    </location>
    <ligand>
        <name>Zn(2+)</name>
        <dbReference type="ChEBI" id="CHEBI:29105"/>
    </ligand>
</feature>
<dbReference type="PANTHER" id="PTHR33694">
    <property type="entry name" value="UDP-3-O-ACYL-N-ACETYLGLUCOSAMINE DEACETYLASE 1, MITOCHONDRIAL-RELATED"/>
    <property type="match status" value="1"/>
</dbReference>
<dbReference type="NCBIfam" id="TIGR00325">
    <property type="entry name" value="lpxC"/>
    <property type="match status" value="1"/>
</dbReference>
<comment type="function">
    <text evidence="2 12">Catalyzes the hydrolysis of UDP-3-O-myristoyl-N-acetylglucosamine to form UDP-3-O-myristoylglucosamine and acetate, the committed step in lipid A biosynthesis.</text>
</comment>
<dbReference type="Pfam" id="PF03331">
    <property type="entry name" value="LpxC"/>
    <property type="match status" value="1"/>
</dbReference>
<dbReference type="InterPro" id="IPR004463">
    <property type="entry name" value="UDP-acyl_GlcNac_deAcase"/>
</dbReference>
<dbReference type="GO" id="GO:0016020">
    <property type="term" value="C:membrane"/>
    <property type="evidence" value="ECO:0007669"/>
    <property type="project" value="GOC"/>
</dbReference>
<sequence length="303" mass="32539">MLQTTIARTVSYTGVGLHSGKDVQMRLQPAPADSGIVFYVHTPSGVRHIAPRPSAVSATALATTLSDGQASVSTVEHVLAALAGMAVDNVQVHVFGGEIPIMDGSAVQAAALLKEAGLRSLHVPRRVARVRRPLSVAGDGKAIHVWPHNGFYVDYTIDFPHASIGKQRLSLEITPDTFAEIAFARTFGFLQEVEYLHSRGLALGGSLGNAVVLDEQGVVNPEGLRRPDEFVRHKMLDFVGDMAMLGMPLQGAFEVHCSGHQLNNAFLRRLSEERGAYLEIVSLTRESAPAYEGEAFPAMVVPA</sequence>
<evidence type="ECO:0000256" key="3">
    <source>
        <dbReference type="ARBA" id="ARBA00005002"/>
    </source>
</evidence>
<feature type="active site" description="Proton donor" evidence="12">
    <location>
        <position position="260"/>
    </location>
</feature>
<dbReference type="Proteomes" id="UP000824225">
    <property type="component" value="Unassembled WGS sequence"/>
</dbReference>
<evidence type="ECO:0000256" key="8">
    <source>
        <dbReference type="ARBA" id="ARBA00022801"/>
    </source>
</evidence>
<proteinExistence type="inferred from homology"/>
<feature type="binding site" evidence="12">
    <location>
        <position position="237"/>
    </location>
    <ligand>
        <name>Zn(2+)</name>
        <dbReference type="ChEBI" id="CHEBI:29105"/>
    </ligand>
</feature>
<keyword evidence="8 12" id="KW-0378">Hydrolase</keyword>
<comment type="caution">
    <text evidence="13">The sequence shown here is derived from an EMBL/GenBank/DDBJ whole genome shotgun (WGS) entry which is preliminary data.</text>
</comment>
<keyword evidence="5 12" id="KW-0444">Lipid biosynthesis</keyword>